<dbReference type="InterPro" id="IPR008274">
    <property type="entry name" value="AldOxase/xan_DH_MoCoBD1"/>
</dbReference>
<comment type="cofactor">
    <cofactor evidence="9">
        <name>[2Fe-2S] cluster</name>
        <dbReference type="ChEBI" id="CHEBI:190135"/>
    </cofactor>
</comment>
<feature type="binding site" evidence="12">
    <location>
        <position position="886"/>
    </location>
    <ligand>
        <name>Mo-molybdopterin</name>
        <dbReference type="ChEBI" id="CHEBI:71302"/>
    </ligand>
    <ligandPart>
        <name>Mo</name>
        <dbReference type="ChEBI" id="CHEBI:28685"/>
    </ligandPart>
</feature>
<evidence type="ECO:0000259" key="14">
    <source>
        <dbReference type="PROSITE" id="PS51387"/>
    </source>
</evidence>
<feature type="binding site" evidence="12">
    <location>
        <position position="120"/>
    </location>
    <ligand>
        <name>[2Fe-2S] cluster</name>
        <dbReference type="ChEBI" id="CHEBI:190135"/>
        <label>2</label>
    </ligand>
</feature>
<comment type="similarity">
    <text evidence="2">Belongs to the xanthine dehydrogenase family.</text>
</comment>
<dbReference type="GO" id="GO:0050302">
    <property type="term" value="F:indole-3-acetaldehyde oxidase activity"/>
    <property type="evidence" value="ECO:0007669"/>
    <property type="project" value="UniProtKB-EC"/>
</dbReference>
<evidence type="ECO:0000313" key="15">
    <source>
        <dbReference type="EMBL" id="GFZ01533.1"/>
    </source>
</evidence>
<dbReference type="InterPro" id="IPR037165">
    <property type="entry name" value="AldOxase/xan_DH_Mopterin-bd_sf"/>
</dbReference>
<name>A0A7J0FS76_9ERIC</name>
<dbReference type="InterPro" id="IPR036683">
    <property type="entry name" value="CO_DH_flav_C_dom_sf"/>
</dbReference>
<feature type="binding site" evidence="11">
    <location>
        <position position="391"/>
    </location>
    <ligand>
        <name>FAD</name>
        <dbReference type="ChEBI" id="CHEBI:57692"/>
    </ligand>
</feature>
<dbReference type="SUPFAM" id="SSF54292">
    <property type="entry name" value="2Fe-2S ferredoxin-like"/>
    <property type="match status" value="1"/>
</dbReference>
<dbReference type="InterPro" id="IPR016166">
    <property type="entry name" value="FAD-bd_PCMH"/>
</dbReference>
<dbReference type="SUPFAM" id="SSF56176">
    <property type="entry name" value="FAD-binding/transporter-associated domain-like"/>
    <property type="match status" value="1"/>
</dbReference>
<feature type="binding site" evidence="11">
    <location>
        <begin position="307"/>
        <end position="311"/>
    </location>
    <ligand>
        <name>FAD</name>
        <dbReference type="ChEBI" id="CHEBI:57692"/>
    </ligand>
</feature>
<keyword evidence="11" id="KW-0274">FAD</keyword>
<feature type="binding site" evidence="12">
    <location>
        <position position="773"/>
    </location>
    <ligand>
        <name>Mo-molybdopterin</name>
        <dbReference type="ChEBI" id="CHEBI:71302"/>
    </ligand>
    <ligandPart>
        <name>Mo</name>
        <dbReference type="ChEBI" id="CHEBI:28685"/>
    </ligandPart>
</feature>
<dbReference type="SUPFAM" id="SSF56003">
    <property type="entry name" value="Molybdenum cofactor-binding domain"/>
    <property type="match status" value="2"/>
</dbReference>
<feature type="transmembrane region" description="Helical" evidence="13">
    <location>
        <begin position="1289"/>
        <end position="1309"/>
    </location>
</feature>
<gene>
    <name evidence="15" type="ORF">Acr_15g0001420</name>
</gene>
<keyword evidence="13" id="KW-0812">Transmembrane</keyword>
<dbReference type="InterPro" id="IPR002346">
    <property type="entry name" value="Mopterin_DH_FAD-bd"/>
</dbReference>
<keyword evidence="3 12" id="KW-0500">Molybdenum</keyword>
<comment type="cofactor">
    <cofactor evidence="12">
        <name>Mo-molybdopterin</name>
        <dbReference type="ChEBI" id="CHEBI:71302"/>
    </cofactor>
    <text evidence="12">Binds 1 Mo-molybdopterin (Mo-MPT) cofactor per subunit.</text>
</comment>
<feature type="binding site" evidence="12">
    <location>
        <position position="118"/>
    </location>
    <ligand>
        <name>[2Fe-2S] cluster</name>
        <dbReference type="ChEBI" id="CHEBI:190135"/>
        <label>2</label>
    </ligand>
</feature>
<keyword evidence="8 12" id="KW-0411">Iron-sulfur</keyword>
<dbReference type="SUPFAM" id="SSF55447">
    <property type="entry name" value="CO dehydrogenase flavoprotein C-terminal domain-like"/>
    <property type="match status" value="1"/>
</dbReference>
<dbReference type="Gene3D" id="3.10.20.30">
    <property type="match status" value="1"/>
</dbReference>
<feature type="binding site" evidence="12">
    <location>
        <position position="74"/>
    </location>
    <ligand>
        <name>[2Fe-2S] cluster</name>
        <dbReference type="ChEBI" id="CHEBI:190135"/>
        <label>2</label>
    </ligand>
</feature>
<dbReference type="Gene3D" id="3.30.43.10">
    <property type="entry name" value="Uridine Diphospho-n-acetylenolpyruvylglucosamine Reductase, domain 2"/>
    <property type="match status" value="1"/>
</dbReference>
<proteinExistence type="inferred from homology"/>
<dbReference type="EC" id="1.2.3.7" evidence="10"/>
<evidence type="ECO:0000256" key="12">
    <source>
        <dbReference type="PIRSR" id="PIRSR000127-3"/>
    </source>
</evidence>
<dbReference type="GO" id="GO:0005506">
    <property type="term" value="F:iron ion binding"/>
    <property type="evidence" value="ECO:0007669"/>
    <property type="project" value="InterPro"/>
</dbReference>
<dbReference type="Pfam" id="PF20256">
    <property type="entry name" value="MoCoBD_2"/>
    <property type="match status" value="2"/>
</dbReference>
<evidence type="ECO:0000256" key="13">
    <source>
        <dbReference type="SAM" id="Phobius"/>
    </source>
</evidence>
<comment type="cofactor">
    <cofactor evidence="1 11">
        <name>FAD</name>
        <dbReference type="ChEBI" id="CHEBI:57692"/>
    </cofactor>
</comment>
<dbReference type="InterPro" id="IPR016208">
    <property type="entry name" value="Ald_Oxase/xanthine_DH-like"/>
</dbReference>
<keyword evidence="7 12" id="KW-0408">Iron</keyword>
<evidence type="ECO:0000256" key="4">
    <source>
        <dbReference type="ARBA" id="ARBA00022714"/>
    </source>
</evidence>
<evidence type="ECO:0000256" key="6">
    <source>
        <dbReference type="ARBA" id="ARBA00023002"/>
    </source>
</evidence>
<protein>
    <recommendedName>
        <fullName evidence="10">indole-3-acetaldehyde oxidase</fullName>
        <ecNumber evidence="10">1.2.3.7</ecNumber>
    </recommendedName>
</protein>
<dbReference type="InterPro" id="IPR000674">
    <property type="entry name" value="Ald_Oxase/Xan_DH_a/b"/>
</dbReference>
<dbReference type="InterPro" id="IPR036884">
    <property type="entry name" value="2Fe-2S-bd_dom_sf"/>
</dbReference>
<feature type="binding site" evidence="12">
    <location>
        <position position="1060"/>
    </location>
    <ligand>
        <name>Mo-molybdopterin</name>
        <dbReference type="ChEBI" id="CHEBI:71302"/>
    </ligand>
    <ligandPart>
        <name>Mo</name>
        <dbReference type="ChEBI" id="CHEBI:28685"/>
    </ligandPart>
</feature>
<feature type="binding site" evidence="12">
    <location>
        <position position="6"/>
    </location>
    <ligand>
        <name>[2Fe-2S] cluster</name>
        <dbReference type="ChEBI" id="CHEBI:190135"/>
        <label>1</label>
    </ligand>
</feature>
<dbReference type="InterPro" id="IPR016167">
    <property type="entry name" value="FAD-bd_PCMH_sub1"/>
</dbReference>
<feature type="binding site" evidence="12">
    <location>
        <position position="71"/>
    </location>
    <ligand>
        <name>[2Fe-2S] cluster</name>
        <dbReference type="ChEBI" id="CHEBI:190135"/>
        <label>2</label>
    </ligand>
</feature>
<keyword evidence="5 12" id="KW-0479">Metal-binding</keyword>
<feature type="binding site" evidence="11">
    <location>
        <position position="323"/>
    </location>
    <ligand>
        <name>FAD</name>
        <dbReference type="ChEBI" id="CHEBI:57692"/>
    </ligand>
</feature>
<keyword evidence="13" id="KW-0472">Membrane</keyword>
<accession>A0A7J0FS76</accession>
<reference evidence="15 16" key="1">
    <citation type="submission" date="2019-07" db="EMBL/GenBank/DDBJ databases">
        <title>De Novo Assembly of kiwifruit Actinidia rufa.</title>
        <authorList>
            <person name="Sugita-Konishi S."/>
            <person name="Sato K."/>
            <person name="Mori E."/>
            <person name="Abe Y."/>
            <person name="Kisaki G."/>
            <person name="Hamano K."/>
            <person name="Suezawa K."/>
            <person name="Otani M."/>
            <person name="Fukuda T."/>
            <person name="Manabe T."/>
            <person name="Gomi K."/>
            <person name="Tabuchi M."/>
            <person name="Akimitsu K."/>
            <person name="Kataoka I."/>
        </authorList>
    </citation>
    <scope>NUCLEOTIDE SEQUENCE [LARGE SCALE GENOMIC DNA]</scope>
    <source>
        <strain evidence="16">cv. Fuchu</strain>
    </source>
</reference>
<evidence type="ECO:0000256" key="11">
    <source>
        <dbReference type="PIRSR" id="PIRSR000127-2"/>
    </source>
</evidence>
<dbReference type="SMART" id="SM01008">
    <property type="entry name" value="Ald_Xan_dh_C"/>
    <property type="match status" value="1"/>
</dbReference>
<dbReference type="Pfam" id="PF03450">
    <property type="entry name" value="CO_deh_flav_C"/>
    <property type="match status" value="1"/>
</dbReference>
<evidence type="ECO:0000256" key="7">
    <source>
        <dbReference type="ARBA" id="ARBA00023004"/>
    </source>
</evidence>
<dbReference type="EMBL" id="BJWL01000015">
    <property type="protein sequence ID" value="GFZ01533.1"/>
    <property type="molecule type" value="Genomic_DNA"/>
</dbReference>
<dbReference type="InterPro" id="IPR036010">
    <property type="entry name" value="2Fe-2S_ferredoxin-like_sf"/>
</dbReference>
<dbReference type="OrthoDB" id="8300278at2759"/>
<dbReference type="InterPro" id="IPR002888">
    <property type="entry name" value="2Fe-2S-bd"/>
</dbReference>
<feature type="binding site" evidence="12">
    <location>
        <position position="742"/>
    </location>
    <ligand>
        <name>Mo-molybdopterin</name>
        <dbReference type="ChEBI" id="CHEBI:71302"/>
    </ligand>
    <ligandPart>
        <name>Mo</name>
        <dbReference type="ChEBI" id="CHEBI:28685"/>
    </ligandPart>
</feature>
<dbReference type="SUPFAM" id="SSF47741">
    <property type="entry name" value="CO dehydrogenase ISP C-domain like"/>
    <property type="match status" value="1"/>
</dbReference>
<dbReference type="Pfam" id="PF01315">
    <property type="entry name" value="Ald_Xan_dh_C"/>
    <property type="match status" value="1"/>
</dbReference>
<evidence type="ECO:0000256" key="9">
    <source>
        <dbReference type="ARBA" id="ARBA00034078"/>
    </source>
</evidence>
<dbReference type="InterPro" id="IPR012675">
    <property type="entry name" value="Beta-grasp_dom_sf"/>
</dbReference>
<dbReference type="FunFam" id="3.30.390.50:FF:000003">
    <property type="entry name" value="Aldehyde oxidase1"/>
    <property type="match status" value="1"/>
</dbReference>
<organism evidence="15 16">
    <name type="scientific">Actinidia rufa</name>
    <dbReference type="NCBI Taxonomy" id="165716"/>
    <lineage>
        <taxon>Eukaryota</taxon>
        <taxon>Viridiplantae</taxon>
        <taxon>Streptophyta</taxon>
        <taxon>Embryophyta</taxon>
        <taxon>Tracheophyta</taxon>
        <taxon>Spermatophyta</taxon>
        <taxon>Magnoliopsida</taxon>
        <taxon>eudicotyledons</taxon>
        <taxon>Gunneridae</taxon>
        <taxon>Pentapetalae</taxon>
        <taxon>asterids</taxon>
        <taxon>Ericales</taxon>
        <taxon>Actinidiaceae</taxon>
        <taxon>Actinidia</taxon>
    </lineage>
</organism>
<feature type="binding site" evidence="11">
    <location>
        <position position="363"/>
    </location>
    <ligand>
        <name>FAD</name>
        <dbReference type="ChEBI" id="CHEBI:57692"/>
    </ligand>
</feature>
<dbReference type="GO" id="GO:0051537">
    <property type="term" value="F:2 iron, 2 sulfur cluster binding"/>
    <property type="evidence" value="ECO:0007669"/>
    <property type="project" value="UniProtKB-KW"/>
</dbReference>
<dbReference type="PROSITE" id="PS51387">
    <property type="entry name" value="FAD_PCMH"/>
    <property type="match status" value="1"/>
</dbReference>
<dbReference type="InterPro" id="IPR036856">
    <property type="entry name" value="Ald_Oxase/Xan_DH_a/b_sf"/>
</dbReference>
<dbReference type="SMART" id="SM01092">
    <property type="entry name" value="CO_deh_flav_C"/>
    <property type="match status" value="1"/>
</dbReference>
<comment type="caution">
    <text evidence="15">The sequence shown here is derived from an EMBL/GenBank/DDBJ whole genome shotgun (WGS) entry which is preliminary data.</text>
</comment>
<dbReference type="GO" id="GO:0071949">
    <property type="term" value="F:FAD binding"/>
    <property type="evidence" value="ECO:0007669"/>
    <property type="project" value="InterPro"/>
</dbReference>
<feature type="binding site" evidence="12">
    <location>
        <position position="9"/>
    </location>
    <ligand>
        <name>[2Fe-2S] cluster</name>
        <dbReference type="ChEBI" id="CHEBI:190135"/>
        <label>1</label>
    </ligand>
</feature>
<dbReference type="InterPro" id="IPR016169">
    <property type="entry name" value="FAD-bd_PCMH_sub2"/>
</dbReference>
<dbReference type="Gene3D" id="3.30.365.10">
    <property type="entry name" value="Aldehyde oxidase/xanthine dehydrogenase, molybdopterin binding domain"/>
    <property type="match status" value="4"/>
</dbReference>
<dbReference type="SUPFAM" id="SSF54665">
    <property type="entry name" value="CO dehydrogenase molybdoprotein N-domain-like"/>
    <property type="match status" value="1"/>
</dbReference>
<feature type="binding site" evidence="11">
    <location>
        <position position="854"/>
    </location>
    <ligand>
        <name>substrate</name>
    </ligand>
</feature>
<evidence type="ECO:0000256" key="8">
    <source>
        <dbReference type="ARBA" id="ARBA00023014"/>
    </source>
</evidence>
<dbReference type="Gene3D" id="3.90.1170.50">
    <property type="entry name" value="Aldehyde oxidase/xanthine dehydrogenase, a/b hammerhead"/>
    <property type="match status" value="1"/>
</dbReference>
<dbReference type="Pfam" id="PF01799">
    <property type="entry name" value="Fer2_2"/>
    <property type="match status" value="1"/>
</dbReference>
<dbReference type="Pfam" id="PF02738">
    <property type="entry name" value="MoCoBD_1"/>
    <property type="match status" value="1"/>
</dbReference>
<evidence type="ECO:0000256" key="10">
    <source>
        <dbReference type="ARBA" id="ARBA00067017"/>
    </source>
</evidence>
<dbReference type="Gene3D" id="3.30.390.50">
    <property type="entry name" value="CO dehydrogenase flavoprotein, C-terminal domain"/>
    <property type="match status" value="1"/>
</dbReference>
<dbReference type="FunFam" id="1.10.150.120:FF:000006">
    <property type="entry name" value="Aldehyde oxidase"/>
    <property type="match status" value="1"/>
</dbReference>
<dbReference type="Pfam" id="PF00941">
    <property type="entry name" value="FAD_binding_5"/>
    <property type="match status" value="1"/>
</dbReference>
<dbReference type="PANTHER" id="PTHR11908:SF132">
    <property type="entry name" value="ALDEHYDE OXIDASE 1-RELATED"/>
    <property type="match status" value="1"/>
</dbReference>
<dbReference type="InterPro" id="IPR046867">
    <property type="entry name" value="AldOxase/xan_DH_MoCoBD2"/>
</dbReference>
<keyword evidence="16" id="KW-1185">Reference proteome</keyword>
<feature type="domain" description="FAD-binding PCMH-type" evidence="14">
    <location>
        <begin position="187"/>
        <end position="373"/>
    </location>
</feature>
<dbReference type="Gene3D" id="3.30.465.10">
    <property type="match status" value="1"/>
</dbReference>
<dbReference type="InterPro" id="IPR036318">
    <property type="entry name" value="FAD-bd_PCMH-like_sf"/>
</dbReference>
<keyword evidence="13" id="KW-1133">Transmembrane helix</keyword>
<dbReference type="Gene3D" id="1.10.150.120">
    <property type="entry name" value="[2Fe-2S]-binding domain"/>
    <property type="match status" value="1"/>
</dbReference>
<evidence type="ECO:0000256" key="3">
    <source>
        <dbReference type="ARBA" id="ARBA00022505"/>
    </source>
</evidence>
<feature type="binding site" evidence="12">
    <location>
        <position position="31"/>
    </location>
    <ligand>
        <name>[2Fe-2S] cluster</name>
        <dbReference type="ChEBI" id="CHEBI:190135"/>
        <label>1</label>
    </ligand>
</feature>
<comment type="cofactor">
    <cofactor evidence="12">
        <name>[2Fe-2S] cluster</name>
        <dbReference type="ChEBI" id="CHEBI:190135"/>
    </cofactor>
    <text evidence="12">Binds 2 [2Fe-2S] clusters.</text>
</comment>
<keyword evidence="11" id="KW-0285">Flavoprotein</keyword>
<sequence length="1571" mass="171429">MVTGGCGACVVLLSKYDPVRDEVENFSVSSCLTLVCSVDRCSITTSEGLGNSKDGFHPIHQRFSGFHASQCGYCTPGMCISLFSALVNAEKTPRAEPPPGFSKLTVSEAEKAIAGNLCRCTGYRPIVDACKSFAADVDMEDLGINSFWKKGESKETKISKLPFYNPSDQICTFPEFLKDEIRSSMQRNSKTSSWYNPFSVEELQSMLESNLAENGTLVKLVVGNTGTGYYKEILDQYDKFIDLRYIPELSVITRDQKGIKIGATVTISKAILALKEGNNGEFHSQVFQKIADHMEKIASGFIRNTASVGGNLVMAQRNYFPSDIATILLAVGSTVNIMTDLKHYKLTLEEFLGRSPLDYGSVLFSVHIPCWEPARNGSKKSSTKLLFETYRAAPRPLGNALAYLNAAFLAEVTPCKTSNGVIIDNIQLAFGAYGTKCAIRARKVEEFLAGKQLSVNVLSEAIKLLGAIVVPEVGTSSAAYRSSLAVGFLFEFLHPLVDAFLTKPSKIISIHKQFDIENVASLLSRKLVVESNQKYYPVGEPITKAGAAIQASGEAVFVDDISSPTNCLHGAFIYSTKPLARVKGVKIRSKALQDRVAGLISVGDIPEGGDNVGAKTMFGFEPLFADDLTRFAGQRIAFVVADTQKLADLAAESALVDYDTENLEPPILTVEEAVDRSSFFEVPPFLYPAQVGDFSKGMAEADHKILSAEIKLGSQYYFYMETQTSLAIPDEDNCMVVYSSSQCPEFAHSTIASCLGVSEHNVRVITRRVGGGFGGKAIRAMPVATACALAANKLRRPVRTYLNRKTDMVMAGGRHPMKVTYSVGFKSNGKITALHLGILINGGFSVDISPIMPRNMIGALKKYDWGALSFDIKVCKTNHSTKSAMRAPGEVQASFIAEAVLEHVASVLSMNVDSVRNRNLHTVESLKLFYEDSAGEYFEYTLPSIWDKLAKSSCLHQRIEMIQQFNGSNKWQKRGISRVPIVHEVALRPTPGKVSILQDGSVVVEVGGIELGQGIWTKVKQMTAFALSSIQCDGTEDLLEKVRVVQADTLSLIQGGFTAGSTTSESSCEAVRLCCNILVERLYPVKNKLLDKAGSVKWESLILQVLLMPKSGRQSGIRCASSGLRMTCKEEIYGAPVWVLGGGEWILGMIHGLNEIPDHVRRCLIVALRSLSRCTTRSLPTLRPCNVSLHLGMLPDCFLAYLGTKELASLIEAFSPICHSTLSTSSSSSPLFSALATTVWGNRQFDSGRGRGDYNCGDHGFSCRGHGQGGGVVVVIVVVLRVSENVPIVVWRITLWIIVGISMVVMLLMRPQSLRRIQKSTTWPLLSYLPQDLPHSREHPYLNVSSILHEMSLLLTVIHFPLMSAKAHSQAVNLSTSSYYVPDFTSMHYLNYGAAVSEVEVNLVTGGTKILQADIIYDCGQSLNPAVDLGQVEGAFVQGLGFFMLEEYETNSDGLVVADGTWTYKIPTIDTIPKWFNVEVLNSGHHQKRVLSSKASGEPPLLLAVSVHCATRAAIKEARKQLSCWKGLEGCDDSTIFQLEVPATMPVVKELCGLDNVECYLESLLLSVATS</sequence>
<evidence type="ECO:0000256" key="2">
    <source>
        <dbReference type="ARBA" id="ARBA00006849"/>
    </source>
</evidence>
<evidence type="ECO:0000313" key="16">
    <source>
        <dbReference type="Proteomes" id="UP000585474"/>
    </source>
</evidence>
<dbReference type="PIRSF" id="PIRSF000127">
    <property type="entry name" value="Xanthine_DH"/>
    <property type="match status" value="1"/>
</dbReference>
<evidence type="ECO:0000256" key="1">
    <source>
        <dbReference type="ARBA" id="ARBA00001974"/>
    </source>
</evidence>
<dbReference type="PANTHER" id="PTHR11908">
    <property type="entry name" value="XANTHINE DEHYDROGENASE"/>
    <property type="match status" value="1"/>
</dbReference>
<dbReference type="Proteomes" id="UP000585474">
    <property type="component" value="Unassembled WGS sequence"/>
</dbReference>
<keyword evidence="4 12" id="KW-0001">2Fe-2S</keyword>
<evidence type="ECO:0000256" key="5">
    <source>
        <dbReference type="ARBA" id="ARBA00022723"/>
    </source>
</evidence>
<dbReference type="FunFam" id="3.30.365.10:FF:000001">
    <property type="entry name" value="Xanthine dehydrogenase oxidase"/>
    <property type="match status" value="1"/>
</dbReference>
<dbReference type="InterPro" id="IPR005107">
    <property type="entry name" value="CO_DH_flav_C"/>
</dbReference>
<keyword evidence="6" id="KW-0560">Oxidoreductase</keyword>